<evidence type="ECO:0000313" key="3">
    <source>
        <dbReference type="Proteomes" id="UP000316621"/>
    </source>
</evidence>
<keyword evidence="3" id="KW-1185">Reference proteome</keyword>
<evidence type="ECO:0000313" key="2">
    <source>
        <dbReference type="EMBL" id="RZC76619.1"/>
    </source>
</evidence>
<keyword evidence="1" id="KW-0472">Membrane</keyword>
<keyword evidence="1" id="KW-1133">Transmembrane helix</keyword>
<evidence type="ECO:0000256" key="1">
    <source>
        <dbReference type="SAM" id="Phobius"/>
    </source>
</evidence>
<keyword evidence="1" id="KW-0812">Transmembrane</keyword>
<dbReference type="EMBL" id="CM010723">
    <property type="protein sequence ID" value="RZC76619.1"/>
    <property type="molecule type" value="Genomic_DNA"/>
</dbReference>
<dbReference type="Gramene" id="RZC76619">
    <property type="protein sequence ID" value="RZC76619"/>
    <property type="gene ID" value="C5167_000716"/>
</dbReference>
<feature type="transmembrane region" description="Helical" evidence="1">
    <location>
        <begin position="114"/>
        <end position="134"/>
    </location>
</feature>
<reference evidence="2 3" key="1">
    <citation type="journal article" date="2018" name="Science">
        <title>The opium poppy genome and morphinan production.</title>
        <authorList>
            <person name="Guo L."/>
            <person name="Winzer T."/>
            <person name="Yang X."/>
            <person name="Li Y."/>
            <person name="Ning Z."/>
            <person name="He Z."/>
            <person name="Teodor R."/>
            <person name="Lu Y."/>
            <person name="Bowser T.A."/>
            <person name="Graham I.A."/>
            <person name="Ye K."/>
        </authorList>
    </citation>
    <scope>NUCLEOTIDE SEQUENCE [LARGE SCALE GENOMIC DNA]</scope>
    <source>
        <strain evidence="3">cv. HN1</strain>
        <tissue evidence="2">Leaves</tissue>
    </source>
</reference>
<sequence>MSCTRHGYLKWKFRFPPGLSSMRIVKWVANNLISVVYTMLQWDTAFWNSVVIQVLKHYYAEKAKEWVSRRHENCVWSSLRMGTCIKTVEAEGWISPAVQWGVIFRVEFSSGGNFLYVIGGGCVYAVTVVVMFTYEARVYTTASEQLEWLASKCCVPCQFLKLRHSSEYQVVTDVTRANLKAFRLQQNFKWQDLGVLFQSRNPAYAMPACAISGSNTSIRNAKLHGDQCHIFRPLLCSNYSYLYGSSFLPWRESTQDNQMVPGTTIKITEEAAIFILLPGNLFRPLLLVAGRFCEAVHLSLYTTTSCRSCTSCSYMRCKPQLQFMTS</sequence>
<dbReference type="Proteomes" id="UP000316621">
    <property type="component" value="Chromosome 9"/>
</dbReference>
<gene>
    <name evidence="2" type="ORF">C5167_000716</name>
</gene>
<organism evidence="2 3">
    <name type="scientific">Papaver somniferum</name>
    <name type="common">Opium poppy</name>
    <dbReference type="NCBI Taxonomy" id="3469"/>
    <lineage>
        <taxon>Eukaryota</taxon>
        <taxon>Viridiplantae</taxon>
        <taxon>Streptophyta</taxon>
        <taxon>Embryophyta</taxon>
        <taxon>Tracheophyta</taxon>
        <taxon>Spermatophyta</taxon>
        <taxon>Magnoliopsida</taxon>
        <taxon>Ranunculales</taxon>
        <taxon>Papaveraceae</taxon>
        <taxon>Papaveroideae</taxon>
        <taxon>Papaver</taxon>
    </lineage>
</organism>
<name>A0A4Y7KXE1_PAPSO</name>
<accession>A0A4Y7KXE1</accession>
<protein>
    <submittedName>
        <fullName evidence="2">Uncharacterized protein</fullName>
    </submittedName>
</protein>
<dbReference type="AlphaFoldDB" id="A0A4Y7KXE1"/>
<proteinExistence type="predicted"/>